<feature type="binding site" evidence="5">
    <location>
        <position position="103"/>
    </location>
    <ligand>
        <name>[4Fe-4S] cluster</name>
        <dbReference type="ChEBI" id="CHEBI:49883"/>
    </ligand>
</feature>
<feature type="binding site" evidence="5">
    <location>
        <position position="230"/>
    </location>
    <ligand>
        <name>dimethylallyl diphosphate</name>
        <dbReference type="ChEBI" id="CHEBI:57623"/>
    </ligand>
</feature>
<dbReference type="Pfam" id="PF02401">
    <property type="entry name" value="LYTB"/>
    <property type="match status" value="1"/>
</dbReference>
<feature type="binding site" evidence="5">
    <location>
        <position position="172"/>
    </location>
    <ligand>
        <name>(2E)-4-hydroxy-3-methylbut-2-enyl diphosphate</name>
        <dbReference type="ChEBI" id="CHEBI:128753"/>
    </ligand>
</feature>
<keyword evidence="3 5" id="KW-0408">Iron</keyword>
<dbReference type="PANTHER" id="PTHR30426:SF0">
    <property type="entry name" value="4-HYDROXY-3-METHYLBUT-2-ENYL DIPHOSPHATE REDUCTASE"/>
    <property type="match status" value="1"/>
</dbReference>
<feature type="binding site" evidence="5">
    <location>
        <position position="231"/>
    </location>
    <ligand>
        <name>isopentenyl diphosphate</name>
        <dbReference type="ChEBI" id="CHEBI:128769"/>
    </ligand>
</feature>
<protein>
    <recommendedName>
        <fullName evidence="5">4-hydroxy-3-methylbut-2-enyl diphosphate reductase</fullName>
        <shortName evidence="5">HMBPP reductase</shortName>
        <ecNumber evidence="5">1.17.7.4</ecNumber>
    </recommendedName>
</protein>
<feature type="binding site" evidence="5">
    <location>
        <position position="275"/>
    </location>
    <ligand>
        <name>(2E)-4-hydroxy-3-methylbut-2-enyl diphosphate</name>
        <dbReference type="ChEBI" id="CHEBI:128753"/>
    </ligand>
</feature>
<dbReference type="InterPro" id="IPR003451">
    <property type="entry name" value="LytB/IspH"/>
</dbReference>
<dbReference type="PANTHER" id="PTHR30426">
    <property type="entry name" value="4-HYDROXY-3-METHYLBUT-2-ENYL DIPHOSPHATE REDUCTASE"/>
    <property type="match status" value="1"/>
</dbReference>
<feature type="binding site" evidence="5">
    <location>
        <position position="47"/>
    </location>
    <ligand>
        <name>isopentenyl diphosphate</name>
        <dbReference type="ChEBI" id="CHEBI:128769"/>
    </ligand>
</feature>
<comment type="function">
    <text evidence="5">Catalyzes the conversion of 1-hydroxy-2-methyl-2-(E)-butenyl 4-diphosphate (HMBPP) into a mixture of isopentenyl diphosphate (IPP) and dimethylallyl diphosphate (DMAPP). Acts in the terminal step of the DOXP/MEP pathway for isoprenoid precursor biosynthesis.</text>
</comment>
<feature type="binding site" evidence="5">
    <location>
        <position position="131"/>
    </location>
    <ligand>
        <name>(2E)-4-hydroxy-3-methylbut-2-enyl diphosphate</name>
        <dbReference type="ChEBI" id="CHEBI:128753"/>
    </ligand>
</feature>
<feature type="binding site" evidence="5">
    <location>
        <position position="131"/>
    </location>
    <ligand>
        <name>dimethylallyl diphosphate</name>
        <dbReference type="ChEBI" id="CHEBI:57623"/>
    </ligand>
</feature>
<comment type="caution">
    <text evidence="6">The sequence shown here is derived from an EMBL/GenBank/DDBJ whole genome shotgun (WGS) entry which is preliminary data.</text>
</comment>
<name>A0ABV7UD01_9HYPH</name>
<comment type="similarity">
    <text evidence="5">Belongs to the IspH family.</text>
</comment>
<feature type="binding site" evidence="5">
    <location>
        <position position="81"/>
    </location>
    <ligand>
        <name>dimethylallyl diphosphate</name>
        <dbReference type="ChEBI" id="CHEBI:57623"/>
    </ligand>
</feature>
<feature type="binding site" evidence="5">
    <location>
        <position position="231"/>
    </location>
    <ligand>
        <name>dimethylallyl diphosphate</name>
        <dbReference type="ChEBI" id="CHEBI:57623"/>
    </ligand>
</feature>
<dbReference type="Gene3D" id="3.40.50.11270">
    <property type="match status" value="1"/>
</dbReference>
<dbReference type="RefSeq" id="WP_191317521.1">
    <property type="nucleotide sequence ID" value="NZ_BNCG01000001.1"/>
</dbReference>
<keyword evidence="5" id="KW-0414">Isoprene biosynthesis</keyword>
<comment type="cofactor">
    <cofactor evidence="5">
        <name>[4Fe-4S] cluster</name>
        <dbReference type="ChEBI" id="CHEBI:49883"/>
    </cofactor>
    <text evidence="5">Binds 1 [4Fe-4S] cluster per subunit.</text>
</comment>
<keyword evidence="1 5" id="KW-0004">4Fe-4S</keyword>
<feature type="binding site" evidence="5">
    <location>
        <position position="275"/>
    </location>
    <ligand>
        <name>dimethylallyl diphosphate</name>
        <dbReference type="ChEBI" id="CHEBI:57623"/>
    </ligand>
</feature>
<keyword evidence="5 6" id="KW-0560">Oxidoreductase</keyword>
<dbReference type="NCBIfam" id="NF002190">
    <property type="entry name" value="PRK01045.1-4"/>
    <property type="match status" value="1"/>
</dbReference>
<feature type="binding site" evidence="5">
    <location>
        <position position="232"/>
    </location>
    <ligand>
        <name>dimethylallyl diphosphate</name>
        <dbReference type="ChEBI" id="CHEBI:57623"/>
    </ligand>
</feature>
<comment type="pathway">
    <text evidence="5">Isoprenoid biosynthesis; isopentenyl diphosphate biosynthesis via DXP pathway; isopentenyl diphosphate from 1-deoxy-D-xylulose 5-phosphate: step 6/6.</text>
</comment>
<feature type="binding site" evidence="5">
    <location>
        <position position="18"/>
    </location>
    <ligand>
        <name>[4Fe-4S] cluster</name>
        <dbReference type="ChEBI" id="CHEBI:49883"/>
    </ligand>
</feature>
<feature type="binding site" evidence="5">
    <location>
        <position position="230"/>
    </location>
    <ligand>
        <name>(2E)-4-hydroxy-3-methylbut-2-enyl diphosphate</name>
        <dbReference type="ChEBI" id="CHEBI:128753"/>
    </ligand>
</feature>
<evidence type="ECO:0000313" key="6">
    <source>
        <dbReference type="EMBL" id="MFC3636396.1"/>
    </source>
</evidence>
<accession>A0ABV7UD01</accession>
<gene>
    <name evidence="5 6" type="primary">ispH</name>
    <name evidence="6" type="synonym">lytB</name>
    <name evidence="6" type="ORF">ACFONL_03220</name>
</gene>
<evidence type="ECO:0000256" key="5">
    <source>
        <dbReference type="HAMAP-Rule" id="MF_00191"/>
    </source>
</evidence>
<dbReference type="GO" id="GO:0051745">
    <property type="term" value="F:4-hydroxy-3-methylbut-2-enyl diphosphate reductase activity"/>
    <property type="evidence" value="ECO:0007669"/>
    <property type="project" value="UniProtKB-EC"/>
</dbReference>
<feature type="binding site" evidence="5">
    <location>
        <position position="81"/>
    </location>
    <ligand>
        <name>(2E)-4-hydroxy-3-methylbut-2-enyl diphosphate</name>
        <dbReference type="ChEBI" id="CHEBI:128753"/>
    </ligand>
</feature>
<dbReference type="EC" id="1.17.7.4" evidence="5"/>
<dbReference type="Gene3D" id="3.40.1010.20">
    <property type="entry name" value="4-hydroxy-3-methylbut-2-enyl diphosphate reductase, catalytic domain"/>
    <property type="match status" value="2"/>
</dbReference>
<comment type="catalytic activity">
    <reaction evidence="5">
        <text>dimethylallyl diphosphate + 2 oxidized [2Fe-2S]-[ferredoxin] + H2O = (2E)-4-hydroxy-3-methylbut-2-enyl diphosphate + 2 reduced [2Fe-2S]-[ferredoxin] + 2 H(+)</text>
        <dbReference type="Rhea" id="RHEA:24825"/>
        <dbReference type="Rhea" id="RHEA-COMP:10000"/>
        <dbReference type="Rhea" id="RHEA-COMP:10001"/>
        <dbReference type="ChEBI" id="CHEBI:15377"/>
        <dbReference type="ChEBI" id="CHEBI:15378"/>
        <dbReference type="ChEBI" id="CHEBI:33737"/>
        <dbReference type="ChEBI" id="CHEBI:33738"/>
        <dbReference type="ChEBI" id="CHEBI:57623"/>
        <dbReference type="ChEBI" id="CHEBI:128753"/>
        <dbReference type="EC" id="1.17.7.4"/>
    </reaction>
</comment>
<reference evidence="7" key="1">
    <citation type="journal article" date="2019" name="Int. J. Syst. Evol. Microbiol.">
        <title>The Global Catalogue of Microorganisms (GCM) 10K type strain sequencing project: providing services to taxonomists for standard genome sequencing and annotation.</title>
        <authorList>
            <consortium name="The Broad Institute Genomics Platform"/>
            <consortium name="The Broad Institute Genome Sequencing Center for Infectious Disease"/>
            <person name="Wu L."/>
            <person name="Ma J."/>
        </authorList>
    </citation>
    <scope>NUCLEOTIDE SEQUENCE [LARGE SCALE GENOMIC DNA]</scope>
    <source>
        <strain evidence="7">KCTC 42282</strain>
    </source>
</reference>
<sequence>MTAKPRLDVLICAPRGFCAGVVRAIDAVEKALAVYGPPVYVRHEIVHNKYVVESLRRKGAIFVDELSEIPDTRAPVIFSAHGVPKSVPDEAATRNFFAIDATCPLVTKVHREAEVHRRRGRHIILIGHAGHPEVIGTMGQLPPGSITLVETVEDVARIDPALAAILAYVTQTTLSVDDTQQIVEALKARFPEVVGPHKEDICYATTNRQEAVKRVAPQVEAMIVVGSPNSSNSQRLREVAERAGCRVSRLILRAEDIDWALFGNISSLGVTAGASAPEVLVEEIIDAFAERYDVHVESVSTADESVFFPLPRELRAEPAE</sequence>
<feature type="binding site" evidence="5">
    <location>
        <position position="232"/>
    </location>
    <ligand>
        <name>isopentenyl diphosphate</name>
        <dbReference type="ChEBI" id="CHEBI:128769"/>
    </ligand>
</feature>
<feature type="binding site" evidence="5">
    <location>
        <position position="232"/>
    </location>
    <ligand>
        <name>(2E)-4-hydroxy-3-methylbut-2-enyl diphosphate</name>
        <dbReference type="ChEBI" id="CHEBI:128753"/>
    </ligand>
</feature>
<feature type="active site" description="Proton donor" evidence="5">
    <location>
        <position position="133"/>
    </location>
</feature>
<evidence type="ECO:0000256" key="1">
    <source>
        <dbReference type="ARBA" id="ARBA00022485"/>
    </source>
</evidence>
<feature type="binding site" evidence="5">
    <location>
        <position position="81"/>
    </location>
    <ligand>
        <name>isopentenyl diphosphate</name>
        <dbReference type="ChEBI" id="CHEBI:128769"/>
    </ligand>
</feature>
<feature type="binding site" evidence="5">
    <location>
        <position position="131"/>
    </location>
    <ligand>
        <name>isopentenyl diphosphate</name>
        <dbReference type="ChEBI" id="CHEBI:128769"/>
    </ligand>
</feature>
<proteinExistence type="inferred from homology"/>
<dbReference type="Proteomes" id="UP001595704">
    <property type="component" value="Unassembled WGS sequence"/>
</dbReference>
<dbReference type="NCBIfam" id="NF002188">
    <property type="entry name" value="PRK01045.1-2"/>
    <property type="match status" value="1"/>
</dbReference>
<evidence type="ECO:0000313" key="7">
    <source>
        <dbReference type="Proteomes" id="UP001595704"/>
    </source>
</evidence>
<keyword evidence="2 5" id="KW-0479">Metal-binding</keyword>
<comment type="catalytic activity">
    <reaction evidence="5">
        <text>isopentenyl diphosphate + 2 oxidized [2Fe-2S]-[ferredoxin] + H2O = (2E)-4-hydroxy-3-methylbut-2-enyl diphosphate + 2 reduced [2Fe-2S]-[ferredoxin] + 2 H(+)</text>
        <dbReference type="Rhea" id="RHEA:24488"/>
        <dbReference type="Rhea" id="RHEA-COMP:10000"/>
        <dbReference type="Rhea" id="RHEA-COMP:10001"/>
        <dbReference type="ChEBI" id="CHEBI:15377"/>
        <dbReference type="ChEBI" id="CHEBI:15378"/>
        <dbReference type="ChEBI" id="CHEBI:33737"/>
        <dbReference type="ChEBI" id="CHEBI:33738"/>
        <dbReference type="ChEBI" id="CHEBI:128753"/>
        <dbReference type="ChEBI" id="CHEBI:128769"/>
        <dbReference type="EC" id="1.17.7.4"/>
    </reaction>
</comment>
<keyword evidence="7" id="KW-1185">Reference proteome</keyword>
<dbReference type="HAMAP" id="MF_00191">
    <property type="entry name" value="IspH"/>
    <property type="match status" value="1"/>
</dbReference>
<dbReference type="EMBL" id="JBHRYC010000023">
    <property type="protein sequence ID" value="MFC3636396.1"/>
    <property type="molecule type" value="Genomic_DNA"/>
</dbReference>
<feature type="binding site" evidence="5">
    <location>
        <position position="275"/>
    </location>
    <ligand>
        <name>isopentenyl diphosphate</name>
        <dbReference type="ChEBI" id="CHEBI:128769"/>
    </ligand>
</feature>
<feature type="binding site" evidence="5">
    <location>
        <position position="47"/>
    </location>
    <ligand>
        <name>dimethylallyl diphosphate</name>
        <dbReference type="ChEBI" id="CHEBI:57623"/>
    </ligand>
</feature>
<organism evidence="6 7">
    <name type="scientific">Camelimonas fluminis</name>
    <dbReference type="NCBI Taxonomy" id="1576911"/>
    <lineage>
        <taxon>Bacteria</taxon>
        <taxon>Pseudomonadati</taxon>
        <taxon>Pseudomonadota</taxon>
        <taxon>Alphaproteobacteria</taxon>
        <taxon>Hyphomicrobiales</taxon>
        <taxon>Chelatococcaceae</taxon>
        <taxon>Camelimonas</taxon>
    </lineage>
</organism>
<evidence type="ECO:0000256" key="2">
    <source>
        <dbReference type="ARBA" id="ARBA00022723"/>
    </source>
</evidence>
<dbReference type="CDD" id="cd13944">
    <property type="entry name" value="lytB_ispH"/>
    <property type="match status" value="1"/>
</dbReference>
<evidence type="ECO:0000256" key="3">
    <source>
        <dbReference type="ARBA" id="ARBA00023004"/>
    </source>
</evidence>
<feature type="binding site" evidence="5">
    <location>
        <position position="231"/>
    </location>
    <ligand>
        <name>(2E)-4-hydroxy-3-methylbut-2-enyl diphosphate</name>
        <dbReference type="ChEBI" id="CHEBI:128753"/>
    </ligand>
</feature>
<comment type="pathway">
    <text evidence="5">Isoprenoid biosynthesis; dimethylallyl diphosphate biosynthesis; dimethylallyl diphosphate from (2E)-4-hydroxy-3-methylbutenyl diphosphate: step 1/1.</text>
</comment>
<feature type="binding site" evidence="5">
    <location>
        <position position="202"/>
    </location>
    <ligand>
        <name>[4Fe-4S] cluster</name>
        <dbReference type="ChEBI" id="CHEBI:49883"/>
    </ligand>
</feature>
<keyword evidence="4 5" id="KW-0411">Iron-sulfur</keyword>
<feature type="binding site" evidence="5">
    <location>
        <position position="230"/>
    </location>
    <ligand>
        <name>isopentenyl diphosphate</name>
        <dbReference type="ChEBI" id="CHEBI:128769"/>
    </ligand>
</feature>
<evidence type="ECO:0000256" key="4">
    <source>
        <dbReference type="ARBA" id="ARBA00023014"/>
    </source>
</evidence>
<feature type="binding site" evidence="5">
    <location>
        <position position="47"/>
    </location>
    <ligand>
        <name>(2E)-4-hydroxy-3-methylbut-2-enyl diphosphate</name>
        <dbReference type="ChEBI" id="CHEBI:128753"/>
    </ligand>
</feature>
<dbReference type="NCBIfam" id="TIGR00216">
    <property type="entry name" value="ispH_lytB"/>
    <property type="match status" value="1"/>
</dbReference>